<comment type="similarity">
    <text evidence="1 3">Belongs to the short-chain dehydrogenases/reductases (SDR) family.</text>
</comment>
<sequence length="285" mass="29719">MKNDGPDTGGKAILVTGASSGIGRATAIQLAAAGHTVFAAARRLDRLTELARTTPGTVIPVRLDVRDPESVRAAVATVAETCPDGLDVLVNNAGYALIGPAETLSTEGVRAQFETNVIGLLDVTRAFLPQMRARRSGRIVNISSLLGAITVPGSGIYGGSKHAVEALSDALRMELKQFGVEVVVVQPSFASTDIDVTQHMASGGGAIAEYAPLERQLTAYLDEQMQKAVSGEVVAACVVHASTTARPKARYVTPQREAVTLGLLTALPTRLTDALKLRLVRGAAA</sequence>
<dbReference type="CDD" id="cd05374">
    <property type="entry name" value="17beta-HSD-like_SDR_c"/>
    <property type="match status" value="1"/>
</dbReference>
<dbReference type="InterPro" id="IPR051911">
    <property type="entry name" value="SDR_oxidoreductase"/>
</dbReference>
<organism evidence="4 5">
    <name type="scientific">Paraconexibacter antarcticus</name>
    <dbReference type="NCBI Taxonomy" id="2949664"/>
    <lineage>
        <taxon>Bacteria</taxon>
        <taxon>Bacillati</taxon>
        <taxon>Actinomycetota</taxon>
        <taxon>Thermoleophilia</taxon>
        <taxon>Solirubrobacterales</taxon>
        <taxon>Paraconexibacteraceae</taxon>
        <taxon>Paraconexibacter</taxon>
    </lineage>
</organism>
<evidence type="ECO:0000256" key="3">
    <source>
        <dbReference type="RuleBase" id="RU000363"/>
    </source>
</evidence>
<keyword evidence="5" id="KW-1185">Reference proteome</keyword>
<dbReference type="InterPro" id="IPR002347">
    <property type="entry name" value="SDR_fam"/>
</dbReference>
<proteinExistence type="inferred from homology"/>
<gene>
    <name evidence="4" type="ORF">NBH00_03660</name>
</gene>
<reference evidence="4 5" key="1">
    <citation type="submission" date="2022-06" db="EMBL/GenBank/DDBJ databases">
        <title>Paraconexibacter antarcticus.</title>
        <authorList>
            <person name="Kim C.S."/>
        </authorList>
    </citation>
    <scope>NUCLEOTIDE SEQUENCE [LARGE SCALE GENOMIC DNA]</scope>
    <source>
        <strain evidence="4 5">02-257</strain>
    </source>
</reference>
<dbReference type="PANTHER" id="PTHR43976:SF16">
    <property type="entry name" value="SHORT-CHAIN DEHYDROGENASE_REDUCTASE FAMILY PROTEIN"/>
    <property type="match status" value="1"/>
</dbReference>
<evidence type="ECO:0000256" key="1">
    <source>
        <dbReference type="ARBA" id="ARBA00006484"/>
    </source>
</evidence>
<name>A0ABY5DTF4_9ACTN</name>
<evidence type="ECO:0000313" key="4">
    <source>
        <dbReference type="EMBL" id="UTI65313.1"/>
    </source>
</evidence>
<dbReference type="SUPFAM" id="SSF51735">
    <property type="entry name" value="NAD(P)-binding Rossmann-fold domains"/>
    <property type="match status" value="1"/>
</dbReference>
<dbReference type="PROSITE" id="PS00061">
    <property type="entry name" value="ADH_SHORT"/>
    <property type="match status" value="1"/>
</dbReference>
<dbReference type="Proteomes" id="UP001056035">
    <property type="component" value="Chromosome"/>
</dbReference>
<evidence type="ECO:0000256" key="2">
    <source>
        <dbReference type="ARBA" id="ARBA00023002"/>
    </source>
</evidence>
<evidence type="ECO:0000313" key="5">
    <source>
        <dbReference type="Proteomes" id="UP001056035"/>
    </source>
</evidence>
<protein>
    <submittedName>
        <fullName evidence="4">SDR family oxidoreductase</fullName>
    </submittedName>
</protein>
<dbReference type="InterPro" id="IPR036291">
    <property type="entry name" value="NAD(P)-bd_dom_sf"/>
</dbReference>
<dbReference type="Gene3D" id="3.40.50.720">
    <property type="entry name" value="NAD(P)-binding Rossmann-like Domain"/>
    <property type="match status" value="1"/>
</dbReference>
<accession>A0ABY5DTF4</accession>
<keyword evidence="2" id="KW-0560">Oxidoreductase</keyword>
<dbReference type="PANTHER" id="PTHR43976">
    <property type="entry name" value="SHORT CHAIN DEHYDROGENASE"/>
    <property type="match status" value="1"/>
</dbReference>
<dbReference type="RefSeq" id="WP_254571998.1">
    <property type="nucleotide sequence ID" value="NZ_CP098502.1"/>
</dbReference>
<dbReference type="PRINTS" id="PR00080">
    <property type="entry name" value="SDRFAMILY"/>
</dbReference>
<dbReference type="EMBL" id="CP098502">
    <property type="protein sequence ID" value="UTI65313.1"/>
    <property type="molecule type" value="Genomic_DNA"/>
</dbReference>
<dbReference type="PRINTS" id="PR00081">
    <property type="entry name" value="GDHRDH"/>
</dbReference>
<dbReference type="InterPro" id="IPR020904">
    <property type="entry name" value="Sc_DH/Rdtase_CS"/>
</dbReference>
<dbReference type="Pfam" id="PF00106">
    <property type="entry name" value="adh_short"/>
    <property type="match status" value="1"/>
</dbReference>